<evidence type="ECO:0000313" key="2">
    <source>
        <dbReference type="EMBL" id="KAJ8438625.1"/>
    </source>
</evidence>
<protein>
    <submittedName>
        <fullName evidence="2">Uncharacterized protein</fullName>
    </submittedName>
</protein>
<keyword evidence="3" id="KW-1185">Reference proteome</keyword>
<proteinExistence type="predicted"/>
<name>A0A9Q1K926_9CARY</name>
<feature type="region of interest" description="Disordered" evidence="1">
    <location>
        <begin position="131"/>
        <end position="163"/>
    </location>
</feature>
<feature type="compositionally biased region" description="Basic and acidic residues" evidence="1">
    <location>
        <begin position="152"/>
        <end position="163"/>
    </location>
</feature>
<organism evidence="2 3">
    <name type="scientific">Carnegiea gigantea</name>
    <dbReference type="NCBI Taxonomy" id="171969"/>
    <lineage>
        <taxon>Eukaryota</taxon>
        <taxon>Viridiplantae</taxon>
        <taxon>Streptophyta</taxon>
        <taxon>Embryophyta</taxon>
        <taxon>Tracheophyta</taxon>
        <taxon>Spermatophyta</taxon>
        <taxon>Magnoliopsida</taxon>
        <taxon>eudicotyledons</taxon>
        <taxon>Gunneridae</taxon>
        <taxon>Pentapetalae</taxon>
        <taxon>Caryophyllales</taxon>
        <taxon>Cactineae</taxon>
        <taxon>Cactaceae</taxon>
        <taxon>Cactoideae</taxon>
        <taxon>Echinocereeae</taxon>
        <taxon>Carnegiea</taxon>
    </lineage>
</organism>
<feature type="compositionally biased region" description="Basic and acidic residues" evidence="1">
    <location>
        <begin position="51"/>
        <end position="61"/>
    </location>
</feature>
<gene>
    <name evidence="2" type="ORF">Cgig2_017963</name>
</gene>
<evidence type="ECO:0000313" key="3">
    <source>
        <dbReference type="Proteomes" id="UP001153076"/>
    </source>
</evidence>
<comment type="caution">
    <text evidence="2">The sequence shown here is derived from an EMBL/GenBank/DDBJ whole genome shotgun (WGS) entry which is preliminary data.</text>
</comment>
<dbReference type="EMBL" id="JAKOGI010000247">
    <property type="protein sequence ID" value="KAJ8438625.1"/>
    <property type="molecule type" value="Genomic_DNA"/>
</dbReference>
<dbReference type="AlphaFoldDB" id="A0A9Q1K926"/>
<dbReference type="Proteomes" id="UP001153076">
    <property type="component" value="Unassembled WGS sequence"/>
</dbReference>
<accession>A0A9Q1K926</accession>
<sequence>MCPRRMASELLRSWIRFSRIEMDGLDLTIFNARVKTSKIPNDPTIGFLPRRTNDGACEKENPMSGLHSKKATREDRWRVSVQTLLACILIRLCLSSSRTRSVSVTTSSTMASSDSTGDSFARACYAQDKRELNQKKSPHARGTSSALRKHFKNNEPRGSQEKVVSENFQLRKPIHRLPITGSAPLLLRPFLRVHYPSHERRNQPGTVILLNTEVEVAGRNFLSLSWLPKRIPDQHPIVPIRKISPTRFAAHEEEVVFLILTLDFFSMAIIKPFLLLKQYHPRSPLEAFWTEWTCANARPIQVNSRNSHVAIKEHILYQDIGTICAGASSYLFKMSTILGWSGNLTS</sequence>
<reference evidence="2" key="1">
    <citation type="submission" date="2022-04" db="EMBL/GenBank/DDBJ databases">
        <title>Carnegiea gigantea Genome sequencing and assembly v2.</title>
        <authorList>
            <person name="Copetti D."/>
            <person name="Sanderson M.J."/>
            <person name="Burquez A."/>
            <person name="Wojciechowski M.F."/>
        </authorList>
    </citation>
    <scope>NUCLEOTIDE SEQUENCE</scope>
    <source>
        <strain evidence="2">SGP5-SGP5p</strain>
        <tissue evidence="2">Aerial part</tissue>
    </source>
</reference>
<evidence type="ECO:0000256" key="1">
    <source>
        <dbReference type="SAM" id="MobiDB-lite"/>
    </source>
</evidence>
<feature type="region of interest" description="Disordered" evidence="1">
    <location>
        <begin position="49"/>
        <end position="69"/>
    </location>
</feature>